<dbReference type="Proteomes" id="UP000240883">
    <property type="component" value="Unassembled WGS sequence"/>
</dbReference>
<accession>A0A2T2NX01</accession>
<feature type="region of interest" description="Disordered" evidence="1">
    <location>
        <begin position="111"/>
        <end position="134"/>
    </location>
</feature>
<evidence type="ECO:0000313" key="2">
    <source>
        <dbReference type="EMBL" id="PSN69945.1"/>
    </source>
</evidence>
<proteinExistence type="predicted"/>
<protein>
    <submittedName>
        <fullName evidence="2">Uncharacterized protein</fullName>
    </submittedName>
</protein>
<reference evidence="2 3" key="1">
    <citation type="journal article" date="2018" name="Front. Microbiol.">
        <title>Genome-Wide Analysis of Corynespora cassiicola Leaf Fall Disease Putative Effectors.</title>
        <authorList>
            <person name="Lopez D."/>
            <person name="Ribeiro S."/>
            <person name="Label P."/>
            <person name="Fumanal B."/>
            <person name="Venisse J.S."/>
            <person name="Kohler A."/>
            <person name="de Oliveira R.R."/>
            <person name="Labutti K."/>
            <person name="Lipzen A."/>
            <person name="Lail K."/>
            <person name="Bauer D."/>
            <person name="Ohm R.A."/>
            <person name="Barry K.W."/>
            <person name="Spatafora J."/>
            <person name="Grigoriev I.V."/>
            <person name="Martin F.M."/>
            <person name="Pujade-Renaud V."/>
        </authorList>
    </citation>
    <scope>NUCLEOTIDE SEQUENCE [LARGE SCALE GENOMIC DNA]</scope>
    <source>
        <strain evidence="2 3">Philippines</strain>
    </source>
</reference>
<keyword evidence="3" id="KW-1185">Reference proteome</keyword>
<evidence type="ECO:0000313" key="3">
    <source>
        <dbReference type="Proteomes" id="UP000240883"/>
    </source>
</evidence>
<name>A0A2T2NX01_CORCC</name>
<dbReference type="EMBL" id="KZ678132">
    <property type="protein sequence ID" value="PSN69945.1"/>
    <property type="molecule type" value="Genomic_DNA"/>
</dbReference>
<feature type="compositionally biased region" description="Basic and acidic residues" evidence="1">
    <location>
        <begin position="114"/>
        <end position="123"/>
    </location>
</feature>
<gene>
    <name evidence="2" type="ORF">BS50DRAFT_300897</name>
</gene>
<sequence>MRLGLACEGRASGVKDFCCRASRGGRVDLLLQDPFRSLPQRSCPHDCSACHRLPLPRTPTQVPSRARRRPQPPARAPETPQSTRLCHCPFLPSPERLAHWTLKLAKLAQLSASDSHHRPDDVSQAHPPARSALHRSNEPLLTIASPLAPKAALVRPSPRR</sequence>
<evidence type="ECO:0000256" key="1">
    <source>
        <dbReference type="SAM" id="MobiDB-lite"/>
    </source>
</evidence>
<dbReference type="AlphaFoldDB" id="A0A2T2NX01"/>
<feature type="region of interest" description="Disordered" evidence="1">
    <location>
        <begin position="54"/>
        <end position="85"/>
    </location>
</feature>
<organism evidence="2 3">
    <name type="scientific">Corynespora cassiicola Philippines</name>
    <dbReference type="NCBI Taxonomy" id="1448308"/>
    <lineage>
        <taxon>Eukaryota</taxon>
        <taxon>Fungi</taxon>
        <taxon>Dikarya</taxon>
        <taxon>Ascomycota</taxon>
        <taxon>Pezizomycotina</taxon>
        <taxon>Dothideomycetes</taxon>
        <taxon>Pleosporomycetidae</taxon>
        <taxon>Pleosporales</taxon>
        <taxon>Corynesporascaceae</taxon>
        <taxon>Corynespora</taxon>
    </lineage>
</organism>